<gene>
    <name evidence="2" type="ORF">HELGO_WM24818</name>
</gene>
<dbReference type="InterPro" id="IPR027417">
    <property type="entry name" value="P-loop_NTPase"/>
</dbReference>
<dbReference type="Gene3D" id="3.40.50.300">
    <property type="entry name" value="P-loop containing nucleotide triphosphate hydrolases"/>
    <property type="match status" value="1"/>
</dbReference>
<name>A0A6S6UG30_9BACT</name>
<dbReference type="InterPro" id="IPR003959">
    <property type="entry name" value="ATPase_AAA_core"/>
</dbReference>
<dbReference type="PANTHER" id="PTHR43581:SF2">
    <property type="entry name" value="EXCINUCLEASE ATPASE SUBUNIT"/>
    <property type="match status" value="1"/>
</dbReference>
<accession>A0A6S6UG30</accession>
<proteinExistence type="predicted"/>
<dbReference type="Pfam" id="PF13304">
    <property type="entry name" value="AAA_21"/>
    <property type="match status" value="1"/>
</dbReference>
<sequence>MIKEIRIKNYKSVNKLKLDLGRVNVFIGANGCGKSNLLEAIGLGAMAFGGHGLPNEFLISRGIRVTEPQFMRSAFEKDTQNKNVELSFTYNNAIEWGVDLSHDGAPFSEWDTKPKEKLSNLIIKAIEENKVTPNFDIDLIMREKYSIVKHVEKFSIFSPENEKLREFASKSTTALGIHGSGLFYLLSVSTEEEIAEIKQNLKLIDWFDDFEMMGNEQTGEKKINIKDRYIANQEFPFDQRNANEGFLFLLFYLSLFISKYTPPFFAIDNIDNALNPKLCTALARRLTKLSQKHDKQVLITTHNPAVLDGLDLNDEEQRLFIVYRNIEGHTKVQRVNKKPRIEGEESVKLSEAFLRGYLGGLNKV</sequence>
<evidence type="ECO:0000313" key="2">
    <source>
        <dbReference type="EMBL" id="CAA6829511.1"/>
    </source>
</evidence>
<dbReference type="PANTHER" id="PTHR43581">
    <property type="entry name" value="ATP/GTP PHOSPHATASE"/>
    <property type="match status" value="1"/>
</dbReference>
<dbReference type="PIRSF" id="PIRSF029347">
    <property type="entry name" value="RecF"/>
    <property type="match status" value="1"/>
</dbReference>
<feature type="domain" description="ATPase AAA-type core" evidence="1">
    <location>
        <begin position="23"/>
        <end position="308"/>
    </location>
</feature>
<organism evidence="2">
    <name type="scientific">uncultured Aureispira sp</name>
    <dbReference type="NCBI Taxonomy" id="1331704"/>
    <lineage>
        <taxon>Bacteria</taxon>
        <taxon>Pseudomonadati</taxon>
        <taxon>Bacteroidota</taxon>
        <taxon>Saprospiria</taxon>
        <taxon>Saprospirales</taxon>
        <taxon>Saprospiraceae</taxon>
        <taxon>Aureispira</taxon>
        <taxon>environmental samples</taxon>
    </lineage>
</organism>
<dbReference type="SUPFAM" id="SSF52540">
    <property type="entry name" value="P-loop containing nucleoside triphosphate hydrolases"/>
    <property type="match status" value="1"/>
</dbReference>
<dbReference type="GO" id="GO:0005524">
    <property type="term" value="F:ATP binding"/>
    <property type="evidence" value="ECO:0007669"/>
    <property type="project" value="InterPro"/>
</dbReference>
<dbReference type="InterPro" id="IPR014555">
    <property type="entry name" value="RecF-like"/>
</dbReference>
<protein>
    <submittedName>
        <fullName evidence="2">ATPase</fullName>
    </submittedName>
</protein>
<reference evidence="2" key="1">
    <citation type="submission" date="2020-01" db="EMBL/GenBank/DDBJ databases">
        <authorList>
            <person name="Meier V. D."/>
            <person name="Meier V D."/>
        </authorList>
    </citation>
    <scope>NUCLEOTIDE SEQUENCE</scope>
    <source>
        <strain evidence="2">HLG_WM_MAG_10</strain>
    </source>
</reference>
<dbReference type="AlphaFoldDB" id="A0A6S6UG30"/>
<dbReference type="GO" id="GO:0016887">
    <property type="term" value="F:ATP hydrolysis activity"/>
    <property type="evidence" value="ECO:0007669"/>
    <property type="project" value="InterPro"/>
</dbReference>
<dbReference type="InterPro" id="IPR051396">
    <property type="entry name" value="Bact_Antivir_Def_Nuclease"/>
</dbReference>
<dbReference type="EMBL" id="CACVAQ010000498">
    <property type="protein sequence ID" value="CAA6829511.1"/>
    <property type="molecule type" value="Genomic_DNA"/>
</dbReference>
<evidence type="ECO:0000259" key="1">
    <source>
        <dbReference type="Pfam" id="PF13304"/>
    </source>
</evidence>